<protein>
    <submittedName>
        <fullName evidence="2">Uncharacterized protein</fullName>
    </submittedName>
</protein>
<feature type="compositionally biased region" description="Polar residues" evidence="1">
    <location>
        <begin position="11"/>
        <end position="27"/>
    </location>
</feature>
<reference evidence="3" key="1">
    <citation type="journal article" date="2006" name="Science">
        <title>Phytophthora genome sequences uncover evolutionary origins and mechanisms of pathogenesis.</title>
        <authorList>
            <person name="Tyler B.M."/>
            <person name="Tripathy S."/>
            <person name="Zhang X."/>
            <person name="Dehal P."/>
            <person name="Jiang R.H."/>
            <person name="Aerts A."/>
            <person name="Arredondo F.D."/>
            <person name="Baxter L."/>
            <person name="Bensasson D."/>
            <person name="Beynon J.L."/>
            <person name="Chapman J."/>
            <person name="Damasceno C.M."/>
            <person name="Dorrance A.E."/>
            <person name="Dou D."/>
            <person name="Dickerman A.W."/>
            <person name="Dubchak I.L."/>
            <person name="Garbelotto M."/>
            <person name="Gijzen M."/>
            <person name="Gordon S.G."/>
            <person name="Govers F."/>
            <person name="Grunwald N.J."/>
            <person name="Huang W."/>
            <person name="Ivors K.L."/>
            <person name="Jones R.W."/>
            <person name="Kamoun S."/>
            <person name="Krampis K."/>
            <person name="Lamour K.H."/>
            <person name="Lee M.K."/>
            <person name="McDonald W.H."/>
            <person name="Medina M."/>
            <person name="Meijer H.J."/>
            <person name="Nordberg E.K."/>
            <person name="Maclean D.J."/>
            <person name="Ospina-Giraldo M.D."/>
            <person name="Morris P.F."/>
            <person name="Phuntumart V."/>
            <person name="Putnam N.H."/>
            <person name="Rash S."/>
            <person name="Rose J.K."/>
            <person name="Sakihama Y."/>
            <person name="Salamov A.A."/>
            <person name="Savidor A."/>
            <person name="Scheuring C.F."/>
            <person name="Smith B.M."/>
            <person name="Sobral B.W."/>
            <person name="Terry A."/>
            <person name="Torto-Alalibo T.A."/>
            <person name="Win J."/>
            <person name="Xu Z."/>
            <person name="Zhang H."/>
            <person name="Grigoriev I.V."/>
            <person name="Rokhsar D.S."/>
            <person name="Boore J.L."/>
        </authorList>
    </citation>
    <scope>NUCLEOTIDE SEQUENCE [LARGE SCALE GENOMIC DNA]</scope>
    <source>
        <strain evidence="3">Pr102</strain>
    </source>
</reference>
<feature type="compositionally biased region" description="Low complexity" evidence="1">
    <location>
        <begin position="73"/>
        <end position="82"/>
    </location>
</feature>
<dbReference type="EnsemblProtists" id="Phyra86105">
    <property type="protein sequence ID" value="Phyra86105"/>
    <property type="gene ID" value="Phyra86105"/>
</dbReference>
<dbReference type="VEuPathDB" id="FungiDB:KRP22_3616"/>
<feature type="compositionally biased region" description="Basic and acidic residues" evidence="1">
    <location>
        <begin position="255"/>
        <end position="265"/>
    </location>
</feature>
<dbReference type="HOGENOM" id="CLU_468225_0_0_1"/>
<proteinExistence type="predicted"/>
<evidence type="ECO:0000313" key="2">
    <source>
        <dbReference type="EnsemblProtists" id="Phyra86105"/>
    </source>
</evidence>
<dbReference type="InParanoid" id="H3H614"/>
<dbReference type="AlphaFoldDB" id="H3H614"/>
<accession>H3H614</accession>
<dbReference type="VEuPathDB" id="FungiDB:KRP23_276"/>
<name>H3H614_PHYRM</name>
<feature type="region of interest" description="Disordered" evidence="1">
    <location>
        <begin position="431"/>
        <end position="583"/>
    </location>
</feature>
<feature type="compositionally biased region" description="Basic and acidic residues" evidence="1">
    <location>
        <begin position="1"/>
        <end position="10"/>
    </location>
</feature>
<feature type="compositionally biased region" description="Basic residues" evidence="1">
    <location>
        <begin position="206"/>
        <end position="218"/>
    </location>
</feature>
<feature type="compositionally biased region" description="Basic and acidic residues" evidence="1">
    <location>
        <begin position="43"/>
        <end position="59"/>
    </location>
</feature>
<sequence length="583" mass="64901">EWGQNIKRETSSQGAATTEAQGESTPETTERNLEQNSGVQESQEGRAAETERKDHEKVDAQAGEAKANGGQGQVFDQGVDVQMSEEPDSELPEHKRESNASSERVEDADMTDMEAEKRAEREIDTPATVETRTKRQQKKAAASKLRRRSPTVRIRPQYKGNLTLQAEDEEHSQEVGTTMTSEQGQQAAEQASRSDVQGGAREAKTKTRKQSLSPKRKAAANWTSDRAQDMLAEYAADTTQSRPPVQMRSASPKRRTTEASRKGENTTRQQFIHQYMQATPGNANEAHIKTMAQHARETIYVLDVQSDGQARMQAYALHEVEAAPDMKMETGTVCPVPTEQALSLLRDLVAARITPPVMVLRWTDTGNHFQAVNYQAEKHEHYATNIAALSQKRNEILINHGWKALDAIEYDEDKTGRAAAQTIKAVRRAAKEAMRETELPTGVESGSKDRSPDSTLELESVPSKGQESSSAGVQRERFMIHHPTSRKEDRPTLAKEGRQDVLREAEEVQSTELSQSRTKEEQRDATRGIWNAQQAEMRQGQSNQDLKLLNQHNMSPKNTDGQHAQRTTNTTEGADAEGRQGSL</sequence>
<feature type="compositionally biased region" description="Polar residues" evidence="1">
    <location>
        <begin position="463"/>
        <end position="472"/>
    </location>
</feature>
<feature type="compositionally biased region" description="Basic and acidic residues" evidence="1">
    <location>
        <begin position="91"/>
        <end position="107"/>
    </location>
</feature>
<feature type="compositionally biased region" description="Basic and acidic residues" evidence="1">
    <location>
        <begin position="517"/>
        <end position="526"/>
    </location>
</feature>
<feature type="region of interest" description="Disordered" evidence="1">
    <location>
        <begin position="1"/>
        <end position="266"/>
    </location>
</feature>
<evidence type="ECO:0000313" key="3">
    <source>
        <dbReference type="Proteomes" id="UP000005238"/>
    </source>
</evidence>
<feature type="compositionally biased region" description="Basic and acidic residues" evidence="1">
    <location>
        <begin position="474"/>
        <end position="506"/>
    </location>
</feature>
<feature type="compositionally biased region" description="Basic and acidic residues" evidence="1">
    <location>
        <begin position="114"/>
        <end position="124"/>
    </location>
</feature>
<dbReference type="eggNOG" id="ENOG502RGBV">
    <property type="taxonomic scope" value="Eukaryota"/>
</dbReference>
<dbReference type="EMBL" id="DS566457">
    <property type="status" value="NOT_ANNOTATED_CDS"/>
    <property type="molecule type" value="Genomic_DNA"/>
</dbReference>
<keyword evidence="3" id="KW-1185">Reference proteome</keyword>
<evidence type="ECO:0000256" key="1">
    <source>
        <dbReference type="SAM" id="MobiDB-lite"/>
    </source>
</evidence>
<feature type="compositionally biased region" description="Polar residues" evidence="1">
    <location>
        <begin position="531"/>
        <end position="572"/>
    </location>
</feature>
<reference evidence="2" key="2">
    <citation type="submission" date="2015-06" db="UniProtKB">
        <authorList>
            <consortium name="EnsemblProtists"/>
        </authorList>
    </citation>
    <scope>IDENTIFICATION</scope>
    <source>
        <strain evidence="2">Pr102</strain>
    </source>
</reference>
<dbReference type="Proteomes" id="UP000005238">
    <property type="component" value="Unassembled WGS sequence"/>
</dbReference>
<feature type="compositionally biased region" description="Low complexity" evidence="1">
    <location>
        <begin position="182"/>
        <end position="191"/>
    </location>
</feature>
<dbReference type="VEuPathDB" id="FungiDB:KRP23_5654"/>
<organism evidence="2 3">
    <name type="scientific">Phytophthora ramorum</name>
    <name type="common">Sudden oak death agent</name>
    <dbReference type="NCBI Taxonomy" id="164328"/>
    <lineage>
        <taxon>Eukaryota</taxon>
        <taxon>Sar</taxon>
        <taxon>Stramenopiles</taxon>
        <taxon>Oomycota</taxon>
        <taxon>Peronosporomycetes</taxon>
        <taxon>Peronosporales</taxon>
        <taxon>Peronosporaceae</taxon>
        <taxon>Phytophthora</taxon>
    </lineage>
</organism>